<dbReference type="InterPro" id="IPR058588">
    <property type="entry name" value="E2-CBASS"/>
</dbReference>
<accession>A0A8S5MS90</accession>
<name>A0A8S5MS90_9CAUD</name>
<organism evidence="2">
    <name type="scientific">Siphoviridae sp. ctfeV1</name>
    <dbReference type="NCBI Taxonomy" id="2826417"/>
    <lineage>
        <taxon>Viruses</taxon>
        <taxon>Duplodnaviria</taxon>
        <taxon>Heunggongvirae</taxon>
        <taxon>Uroviricota</taxon>
        <taxon>Caudoviricetes</taxon>
    </lineage>
</organism>
<reference evidence="2" key="1">
    <citation type="journal article" date="2021" name="Proc. Natl. Acad. Sci. U.S.A.">
        <title>A Catalog of Tens of Thousands of Viruses from Human Metagenomes Reveals Hidden Associations with Chronic Diseases.</title>
        <authorList>
            <person name="Tisza M.J."/>
            <person name="Buck C.B."/>
        </authorList>
    </citation>
    <scope>NUCLEOTIDE SEQUENCE</scope>
    <source>
        <strain evidence="2">CtfeV1</strain>
    </source>
</reference>
<evidence type="ECO:0000259" key="1">
    <source>
        <dbReference type="Pfam" id="PF26395"/>
    </source>
</evidence>
<evidence type="ECO:0000313" key="2">
    <source>
        <dbReference type="EMBL" id="DAD84835.1"/>
    </source>
</evidence>
<dbReference type="Pfam" id="PF26395">
    <property type="entry name" value="E2-CBASS"/>
    <property type="match status" value="1"/>
</dbReference>
<sequence>MHITHILGKNKKYTAMEQLSSLRANFQGDRWVIRPTGFTWWFTVTPTLLSDTYTLKFVYDQNYKPKVYIVNPKPLRLAKGAKRLPHTYDTNKQLLCLFLPHNQEWTTSKLMSKTIVHWAVEWLVYYEEWAFSGIWYGGGHGSWDVEPKEK</sequence>
<dbReference type="EMBL" id="BK014966">
    <property type="protein sequence ID" value="DAD84835.1"/>
    <property type="molecule type" value="Genomic_DNA"/>
</dbReference>
<feature type="domain" description="Type II CBASS E2 protein" evidence="1">
    <location>
        <begin position="18"/>
        <end position="140"/>
    </location>
</feature>
<proteinExistence type="predicted"/>
<protein>
    <recommendedName>
        <fullName evidence="1">Type II CBASS E2 protein domain-containing protein</fullName>
    </recommendedName>
</protein>